<name>G0N4X0_CAEBE</name>
<dbReference type="EMBL" id="GL379838">
    <property type="protein sequence ID" value="EGT52781.1"/>
    <property type="molecule type" value="Genomic_DNA"/>
</dbReference>
<gene>
    <name evidence="1" type="ORF">CAEBREN_25389</name>
</gene>
<evidence type="ECO:0000313" key="1">
    <source>
        <dbReference type="EMBL" id="EGT52781.1"/>
    </source>
</evidence>
<evidence type="ECO:0000313" key="2">
    <source>
        <dbReference type="Proteomes" id="UP000008068"/>
    </source>
</evidence>
<dbReference type="AlphaFoldDB" id="G0N4X0"/>
<keyword evidence="2" id="KW-1185">Reference proteome</keyword>
<protein>
    <submittedName>
        <fullName evidence="1">Uncharacterized protein</fullName>
    </submittedName>
</protein>
<sequence length="79" mass="8655">MTTRRALKHTIVQVYEVVPNKKPTLEDLREKTVYDSDGQVLYTITIEPLPPVQANRPIANANIPAANTSSVAMTPPATP</sequence>
<proteinExistence type="predicted"/>
<dbReference type="eggNOG" id="ENOG502TK77">
    <property type="taxonomic scope" value="Eukaryota"/>
</dbReference>
<organism evidence="2">
    <name type="scientific">Caenorhabditis brenneri</name>
    <name type="common">Nematode worm</name>
    <dbReference type="NCBI Taxonomy" id="135651"/>
    <lineage>
        <taxon>Eukaryota</taxon>
        <taxon>Metazoa</taxon>
        <taxon>Ecdysozoa</taxon>
        <taxon>Nematoda</taxon>
        <taxon>Chromadorea</taxon>
        <taxon>Rhabditida</taxon>
        <taxon>Rhabditina</taxon>
        <taxon>Rhabditomorpha</taxon>
        <taxon>Rhabditoidea</taxon>
        <taxon>Rhabditidae</taxon>
        <taxon>Peloderinae</taxon>
        <taxon>Caenorhabditis</taxon>
    </lineage>
</organism>
<accession>G0N4X0</accession>
<dbReference type="HOGENOM" id="CLU_2608149_0_0_1"/>
<dbReference type="InParanoid" id="G0N4X0"/>
<dbReference type="Proteomes" id="UP000008068">
    <property type="component" value="Unassembled WGS sequence"/>
</dbReference>
<reference evidence="2" key="1">
    <citation type="submission" date="2011-07" db="EMBL/GenBank/DDBJ databases">
        <authorList>
            <consortium name="Caenorhabditis brenneri Sequencing and Analysis Consortium"/>
            <person name="Wilson R.K."/>
        </authorList>
    </citation>
    <scope>NUCLEOTIDE SEQUENCE [LARGE SCALE GENOMIC DNA]</scope>
    <source>
        <strain evidence="2">PB2801</strain>
    </source>
</reference>